<dbReference type="Gene3D" id="1.10.10.10">
    <property type="entry name" value="Winged helix-like DNA-binding domain superfamily/Winged helix DNA-binding domain"/>
    <property type="match status" value="1"/>
</dbReference>
<dbReference type="SUPFAM" id="SSF55729">
    <property type="entry name" value="Acyl-CoA N-acyltransferases (Nat)"/>
    <property type="match status" value="1"/>
</dbReference>
<dbReference type="RefSeq" id="WP_218135679.1">
    <property type="nucleotide sequence ID" value="NZ_FNDJ01000004.1"/>
</dbReference>
<dbReference type="CDD" id="cd04301">
    <property type="entry name" value="NAT_SF"/>
    <property type="match status" value="1"/>
</dbReference>
<dbReference type="Pfam" id="PF01047">
    <property type="entry name" value="MarR"/>
    <property type="match status" value="1"/>
</dbReference>
<dbReference type="STRING" id="633440.SAMN05421869_10465"/>
<dbReference type="InterPro" id="IPR036388">
    <property type="entry name" value="WH-like_DNA-bd_sf"/>
</dbReference>
<keyword evidence="4" id="KW-0238">DNA-binding</keyword>
<sequence length="304" mass="33866">MSSLTEARVAEVRAFNRFYTKVIGALQAGMLDSPYSLTEARVLFELGRAEQMETGDLRGLLDLDAGYLSRILTRLDGDGLIVRERSASDARRQLVRLTPAGSGTFAGLDRRSAEEVERLLATLAEEDQTRLVGSMATIRRLLGATEPGREPFLIRPPRPGDLGWVVYRHGVLYAQEYGWGTEFERLVARITADFDPAHDAGWIAEVGGERAGCVFCVRQDATTAKLRLLLVEPSARGLGLGRRLVEECVRHARAEGYKRITLWTRDCLVSALRIYQAAGFELESEQPGRENGIELTEQVWTRDL</sequence>
<feature type="domain" description="HTH marR-type" evidence="2">
    <location>
        <begin position="1"/>
        <end position="147"/>
    </location>
</feature>
<keyword evidence="5" id="KW-1185">Reference proteome</keyword>
<dbReference type="PANTHER" id="PTHR13947">
    <property type="entry name" value="GNAT FAMILY N-ACETYLTRANSFERASE"/>
    <property type="match status" value="1"/>
</dbReference>
<dbReference type="InterPro" id="IPR016181">
    <property type="entry name" value="Acyl_CoA_acyltransferase"/>
</dbReference>
<dbReference type="GO" id="GO:0008080">
    <property type="term" value="F:N-acetyltransferase activity"/>
    <property type="evidence" value="ECO:0007669"/>
    <property type="project" value="InterPro"/>
</dbReference>
<name>A0A1G8H5L4_9ACTN</name>
<dbReference type="InterPro" id="IPR000835">
    <property type="entry name" value="HTH_MarR-typ"/>
</dbReference>
<dbReference type="SUPFAM" id="SSF46785">
    <property type="entry name" value="Winged helix' DNA-binding domain"/>
    <property type="match status" value="1"/>
</dbReference>
<dbReference type="Gene3D" id="3.40.630.30">
    <property type="match status" value="1"/>
</dbReference>
<dbReference type="Proteomes" id="UP000199202">
    <property type="component" value="Unassembled WGS sequence"/>
</dbReference>
<gene>
    <name evidence="4" type="ORF">SAMN05421869_10465</name>
</gene>
<dbReference type="PANTHER" id="PTHR13947:SF37">
    <property type="entry name" value="LD18367P"/>
    <property type="match status" value="1"/>
</dbReference>
<dbReference type="GO" id="GO:0003700">
    <property type="term" value="F:DNA-binding transcription factor activity"/>
    <property type="evidence" value="ECO:0007669"/>
    <property type="project" value="InterPro"/>
</dbReference>
<evidence type="ECO:0000259" key="3">
    <source>
        <dbReference type="PROSITE" id="PS51186"/>
    </source>
</evidence>
<dbReference type="Pfam" id="PF00583">
    <property type="entry name" value="Acetyltransf_1"/>
    <property type="match status" value="1"/>
</dbReference>
<evidence type="ECO:0000313" key="4">
    <source>
        <dbReference type="EMBL" id="SDI01944.1"/>
    </source>
</evidence>
<dbReference type="InterPro" id="IPR000182">
    <property type="entry name" value="GNAT_dom"/>
</dbReference>
<evidence type="ECO:0000313" key="5">
    <source>
        <dbReference type="Proteomes" id="UP000199202"/>
    </source>
</evidence>
<organism evidence="4 5">
    <name type="scientific">Nonomuraea jiangxiensis</name>
    <dbReference type="NCBI Taxonomy" id="633440"/>
    <lineage>
        <taxon>Bacteria</taxon>
        <taxon>Bacillati</taxon>
        <taxon>Actinomycetota</taxon>
        <taxon>Actinomycetes</taxon>
        <taxon>Streptosporangiales</taxon>
        <taxon>Streptosporangiaceae</taxon>
        <taxon>Nonomuraea</taxon>
    </lineage>
</organism>
<dbReference type="PROSITE" id="PS51186">
    <property type="entry name" value="GNAT"/>
    <property type="match status" value="1"/>
</dbReference>
<protein>
    <submittedName>
        <fullName evidence="4">DNA-binding transcriptional regulator, MarR family</fullName>
    </submittedName>
</protein>
<reference evidence="4 5" key="1">
    <citation type="submission" date="2016-10" db="EMBL/GenBank/DDBJ databases">
        <authorList>
            <person name="de Groot N.N."/>
        </authorList>
    </citation>
    <scope>NUCLEOTIDE SEQUENCE [LARGE SCALE GENOMIC DNA]</scope>
    <source>
        <strain evidence="4 5">CGMCC 4.6533</strain>
    </source>
</reference>
<dbReference type="EMBL" id="FNDJ01000004">
    <property type="protein sequence ID" value="SDI01944.1"/>
    <property type="molecule type" value="Genomic_DNA"/>
</dbReference>
<evidence type="ECO:0000256" key="1">
    <source>
        <dbReference type="ARBA" id="ARBA00022679"/>
    </source>
</evidence>
<accession>A0A1G8H5L4</accession>
<dbReference type="AlphaFoldDB" id="A0A1G8H5L4"/>
<proteinExistence type="predicted"/>
<dbReference type="SMART" id="SM00347">
    <property type="entry name" value="HTH_MARR"/>
    <property type="match status" value="1"/>
</dbReference>
<feature type="domain" description="N-acetyltransferase" evidence="3">
    <location>
        <begin position="152"/>
        <end position="304"/>
    </location>
</feature>
<dbReference type="InterPro" id="IPR036390">
    <property type="entry name" value="WH_DNA-bd_sf"/>
</dbReference>
<dbReference type="PROSITE" id="PS50995">
    <property type="entry name" value="HTH_MARR_2"/>
    <property type="match status" value="1"/>
</dbReference>
<dbReference type="InterPro" id="IPR050769">
    <property type="entry name" value="NAT_camello-type"/>
</dbReference>
<keyword evidence="1" id="KW-0808">Transferase</keyword>
<dbReference type="GO" id="GO:0003677">
    <property type="term" value="F:DNA binding"/>
    <property type="evidence" value="ECO:0007669"/>
    <property type="project" value="UniProtKB-KW"/>
</dbReference>
<evidence type="ECO:0000259" key="2">
    <source>
        <dbReference type="PROSITE" id="PS50995"/>
    </source>
</evidence>